<dbReference type="PROSITE" id="PS51039">
    <property type="entry name" value="ZF_AN1"/>
    <property type="match status" value="1"/>
</dbReference>
<dbReference type="PANTHER" id="PTHR14677:SF40">
    <property type="entry name" value="CDC48-ASSOCIATED UBIQUITIN-LIKE_ZINC FINGER PROTEIN 1"/>
    <property type="match status" value="1"/>
</dbReference>
<dbReference type="EMBL" id="MCGR01000010">
    <property type="protein sequence ID" value="ORY88377.1"/>
    <property type="molecule type" value="Genomic_DNA"/>
</dbReference>
<evidence type="ECO:0000256" key="2">
    <source>
        <dbReference type="ARBA" id="ARBA00022737"/>
    </source>
</evidence>
<keyword evidence="2" id="KW-0677">Repeat</keyword>
<evidence type="ECO:0000256" key="3">
    <source>
        <dbReference type="ARBA" id="ARBA00022771"/>
    </source>
</evidence>
<dbReference type="SMART" id="SM00154">
    <property type="entry name" value="ZnF_AN1"/>
    <property type="match status" value="2"/>
</dbReference>
<dbReference type="InParanoid" id="A0A1Y2FWH1"/>
<evidence type="ECO:0000313" key="8">
    <source>
        <dbReference type="EMBL" id="ORY88377.1"/>
    </source>
</evidence>
<keyword evidence="9" id="KW-1185">Reference proteome</keyword>
<dbReference type="STRING" id="106004.A0A1Y2FWH1"/>
<dbReference type="GO" id="GO:0005737">
    <property type="term" value="C:cytoplasm"/>
    <property type="evidence" value="ECO:0007669"/>
    <property type="project" value="TreeGrafter"/>
</dbReference>
<keyword evidence="4" id="KW-0862">Zinc</keyword>
<accession>A0A1Y2FWH1</accession>
<dbReference type="InterPro" id="IPR000058">
    <property type="entry name" value="Znf_AN1"/>
</dbReference>
<feature type="domain" description="AN1-type" evidence="7">
    <location>
        <begin position="105"/>
        <end position="153"/>
    </location>
</feature>
<feature type="region of interest" description="Disordered" evidence="6">
    <location>
        <begin position="183"/>
        <end position="231"/>
    </location>
</feature>
<dbReference type="OrthoDB" id="431929at2759"/>
<evidence type="ECO:0000259" key="7">
    <source>
        <dbReference type="PROSITE" id="PS51039"/>
    </source>
</evidence>
<dbReference type="Proteomes" id="UP000193467">
    <property type="component" value="Unassembled WGS sequence"/>
</dbReference>
<dbReference type="Pfam" id="PF01428">
    <property type="entry name" value="zf-AN1"/>
    <property type="match status" value="2"/>
</dbReference>
<protein>
    <recommendedName>
        <fullName evidence="7">AN1-type domain-containing protein</fullName>
    </recommendedName>
</protein>
<dbReference type="AlphaFoldDB" id="A0A1Y2FWH1"/>
<keyword evidence="1" id="KW-0479">Metal-binding</keyword>
<dbReference type="InterPro" id="IPR057357">
    <property type="entry name" value="Znf-C2H2_ZFAND2A/B"/>
</dbReference>
<keyword evidence="3 5" id="KW-0863">Zinc-finger</keyword>
<dbReference type="PANTHER" id="PTHR14677">
    <property type="entry name" value="ARSENITE INDUCUBLE RNA ASSOCIATED PROTEIN AIP-1-RELATED"/>
    <property type="match status" value="1"/>
</dbReference>
<evidence type="ECO:0000256" key="4">
    <source>
        <dbReference type="ARBA" id="ARBA00022833"/>
    </source>
</evidence>
<dbReference type="SUPFAM" id="SSF118310">
    <property type="entry name" value="AN1-like Zinc finger"/>
    <property type="match status" value="2"/>
</dbReference>
<dbReference type="GO" id="GO:0008270">
    <property type="term" value="F:zinc ion binding"/>
    <property type="evidence" value="ECO:0007669"/>
    <property type="project" value="UniProtKB-KW"/>
</dbReference>
<organism evidence="8 9">
    <name type="scientific">Leucosporidium creatinivorum</name>
    <dbReference type="NCBI Taxonomy" id="106004"/>
    <lineage>
        <taxon>Eukaryota</taxon>
        <taxon>Fungi</taxon>
        <taxon>Dikarya</taxon>
        <taxon>Basidiomycota</taxon>
        <taxon>Pucciniomycotina</taxon>
        <taxon>Microbotryomycetes</taxon>
        <taxon>Leucosporidiales</taxon>
        <taxon>Leucosporidium</taxon>
    </lineage>
</organism>
<dbReference type="Gene3D" id="4.10.1110.10">
    <property type="entry name" value="AN1-like Zinc finger"/>
    <property type="match status" value="2"/>
</dbReference>
<name>A0A1Y2FWH1_9BASI</name>
<feature type="region of interest" description="Disordered" evidence="6">
    <location>
        <begin position="243"/>
        <end position="263"/>
    </location>
</feature>
<reference evidence="8 9" key="1">
    <citation type="submission" date="2016-07" db="EMBL/GenBank/DDBJ databases">
        <title>Pervasive Adenine N6-methylation of Active Genes in Fungi.</title>
        <authorList>
            <consortium name="DOE Joint Genome Institute"/>
            <person name="Mondo S.J."/>
            <person name="Dannebaum R.O."/>
            <person name="Kuo R.C."/>
            <person name="Labutti K."/>
            <person name="Haridas S."/>
            <person name="Kuo A."/>
            <person name="Salamov A."/>
            <person name="Ahrendt S.R."/>
            <person name="Lipzen A."/>
            <person name="Sullivan W."/>
            <person name="Andreopoulos W.B."/>
            <person name="Clum A."/>
            <person name="Lindquist E."/>
            <person name="Daum C."/>
            <person name="Ramamoorthy G.K."/>
            <person name="Gryganskyi A."/>
            <person name="Culley D."/>
            <person name="Magnuson J.K."/>
            <person name="James T.Y."/>
            <person name="O'Malley M.A."/>
            <person name="Stajich J.E."/>
            <person name="Spatafora J.W."/>
            <person name="Visel A."/>
            <person name="Grigoriev I.V."/>
        </authorList>
    </citation>
    <scope>NUCLEOTIDE SEQUENCE [LARGE SCALE GENOMIC DNA]</scope>
    <source>
        <strain evidence="8 9">62-1032</strain>
    </source>
</reference>
<comment type="caution">
    <text evidence="8">The sequence shown here is derived from an EMBL/GenBank/DDBJ whole genome shotgun (WGS) entry which is preliminary data.</text>
</comment>
<sequence>MSPNLNRTEFLDLGQHCSSPSCHQLDFLPFKCPSCALPYCGEHWRPPSGHECAMYDPAKEDNRIPSCPLCSLPISIPTNTDPNLTMDQHLCLSCPTLHPNLPTKPKHANLCAERKCKTKMIVPITCNGCGGRFCAKHRFEGDHACAGKVAASAGGKGGASGKSKMGLSGLAALRRAQEAIKLSTNASNSHSPIPLGRKGNPILISDSEPSSDSDIEILTPPPAGDKAKTGKGVKAMASVGVGRKVDKRALAEQESQRRGLEARAKKGLLTEDEKLRYATLKALDQKKGGGGKNGEGCRLS</sequence>
<dbReference type="InterPro" id="IPR035896">
    <property type="entry name" value="AN1-like_Znf"/>
</dbReference>
<dbReference type="Pfam" id="PF25403">
    <property type="entry name" value="zf-C2H2_ZFAND2"/>
    <property type="match status" value="1"/>
</dbReference>
<evidence type="ECO:0000313" key="9">
    <source>
        <dbReference type="Proteomes" id="UP000193467"/>
    </source>
</evidence>
<evidence type="ECO:0000256" key="6">
    <source>
        <dbReference type="SAM" id="MobiDB-lite"/>
    </source>
</evidence>
<evidence type="ECO:0000256" key="5">
    <source>
        <dbReference type="PROSITE-ProRule" id="PRU00449"/>
    </source>
</evidence>
<gene>
    <name evidence="8" type="ORF">BCR35DRAFT_276729</name>
</gene>
<evidence type="ECO:0000256" key="1">
    <source>
        <dbReference type="ARBA" id="ARBA00022723"/>
    </source>
</evidence>
<proteinExistence type="predicted"/>